<feature type="transmembrane region" description="Helical" evidence="16">
    <location>
        <begin position="280"/>
        <end position="299"/>
    </location>
</feature>
<comment type="caution">
    <text evidence="20">The sequence shown here is derived from an EMBL/GenBank/DDBJ whole genome shotgun (WGS) entry which is preliminary data.</text>
</comment>
<dbReference type="InterPro" id="IPR000595">
    <property type="entry name" value="cNMP-bd_dom"/>
</dbReference>
<dbReference type="InterPro" id="IPR045319">
    <property type="entry name" value="KAT/AKT"/>
</dbReference>
<evidence type="ECO:0000256" key="14">
    <source>
        <dbReference type="ARBA" id="ARBA00023303"/>
    </source>
</evidence>
<evidence type="ECO:0000256" key="17">
    <source>
        <dbReference type="SAM" id="MobiDB-lite"/>
    </source>
</evidence>
<evidence type="ECO:0000313" key="20">
    <source>
        <dbReference type="EMBL" id="KAJ9676730.1"/>
    </source>
</evidence>
<dbReference type="InterPro" id="IPR002110">
    <property type="entry name" value="Ankyrin_rpt"/>
</dbReference>
<comment type="domain">
    <text evidence="16">The segment S4 is probably the voltage-sensor and is characterized by a series of positively charged amino acids. The pore-forming region H5 is enclosed by the transmembrane segments S5 and S6 in the Shaker-type (1P/6TM) and contains the GYGD signature motif which seems to be involved in potassium selectivity.</text>
</comment>
<dbReference type="InterPro" id="IPR003938">
    <property type="entry name" value="K_chnl_volt-dep_EAG/ELK/ERG"/>
</dbReference>
<dbReference type="Gene3D" id="1.10.287.70">
    <property type="match status" value="1"/>
</dbReference>
<feature type="transmembrane region" description="Helical" evidence="16">
    <location>
        <begin position="226"/>
        <end position="248"/>
    </location>
</feature>
<evidence type="ECO:0000259" key="18">
    <source>
        <dbReference type="PROSITE" id="PS50042"/>
    </source>
</evidence>
<dbReference type="PRINTS" id="PR01463">
    <property type="entry name" value="EAGCHANLFMLY"/>
</dbReference>
<keyword evidence="13 16" id="KW-0472">Membrane</keyword>
<comment type="similarity">
    <text evidence="2 16">Belongs to the potassium channel family. Plant (TC 1.A.1.4) subfamily.</text>
</comment>
<keyword evidence="11 15" id="KW-0040">ANK repeat</keyword>
<dbReference type="Proteomes" id="UP001168098">
    <property type="component" value="Unassembled WGS sequence"/>
</dbReference>
<name>A0AA38YUA4_VITRO</name>
<dbReference type="InterPro" id="IPR021789">
    <property type="entry name" value="KHA_dom"/>
</dbReference>
<evidence type="ECO:0000256" key="1">
    <source>
        <dbReference type="ARBA" id="ARBA00004141"/>
    </source>
</evidence>
<dbReference type="SUPFAM" id="SSF81324">
    <property type="entry name" value="Voltage-gated potassium channels"/>
    <property type="match status" value="1"/>
</dbReference>
<dbReference type="AlphaFoldDB" id="A0AA38YUA4"/>
<reference evidence="20 21" key="1">
    <citation type="journal article" date="2023" name="BMC Biotechnol.">
        <title>Vitis rotundifolia cv Carlos genome sequencing.</title>
        <authorList>
            <person name="Huff M."/>
            <person name="Hulse-Kemp A."/>
            <person name="Scheffler B."/>
            <person name="Youngblood R."/>
            <person name="Simpson S."/>
            <person name="Babiker E."/>
            <person name="Staton M."/>
        </authorList>
    </citation>
    <scope>NUCLEOTIDE SEQUENCE [LARGE SCALE GENOMIC DNA]</scope>
    <source>
        <tissue evidence="20">Leaf</tissue>
    </source>
</reference>
<feature type="repeat" description="ANK" evidence="15">
    <location>
        <begin position="685"/>
        <end position="717"/>
    </location>
</feature>
<dbReference type="FunFam" id="1.10.287.70:FF:000139">
    <property type="entry name" value="Potassium channel SKOR"/>
    <property type="match status" value="1"/>
</dbReference>
<feature type="region of interest" description="Disordered" evidence="17">
    <location>
        <begin position="1"/>
        <end position="24"/>
    </location>
</feature>
<dbReference type="SUPFAM" id="SSF51206">
    <property type="entry name" value="cAMP-binding domain-like"/>
    <property type="match status" value="1"/>
</dbReference>
<dbReference type="InterPro" id="IPR018490">
    <property type="entry name" value="cNMP-bd_dom_sf"/>
</dbReference>
<dbReference type="GO" id="GO:0005249">
    <property type="term" value="F:voltage-gated potassium channel activity"/>
    <property type="evidence" value="ECO:0007669"/>
    <property type="project" value="UniProtKB-UniRule"/>
</dbReference>
<sequence length="838" mass="95406">MMMSMHGRHKRGASSTRAGNESEEEDYEIEIDGLQDKPSWKTWCRSLVCRQQTVPDSARSRIFRNAAAAAATANENRGRFVIRPDNWWYNIVWTQFILIWAVYSSFFTPMEFGFFRGLPENLFLLDIAGQFAFLVDIVVRFFVAFRDTQSFTTVDSHKRIALRYLKSRFVVDFLGCLPLDAIYRFCGRKEPVRYLLWIRLSRALRVTEFFEKLEKDIRINYLFTRIVKLLVVELYCTHAAACIFYYLATTMPASQEGYTWIGSLKMGDYSYSHFREIDLWKRYFTSLYFAIVTMATVGYGDIHAVNVREMLFVVAYVSFDMILGAYLLGNMTALIVKGSKTEKFRDRMAELISYMNRNKLGRQISSDIKHHVRSQYETSYTEAAFLQDIPVSIRAKISQKLYGPFIKEVSLFKDCSPGFLKQIAARVHEEICLPGEVILEEGNMVDQLYIVCNGKLKGVGSNEVETEEPLIHLQTNDSFGEIPLLCNTRQAYTVQVVELCRLVRLDKQSFVNILEIYFSDGRIILKNLLEGKGSNLRNKILESDITLYIGKHEAEVAMRVNCAAYNGDLYQLRRLIKAGADPNKTDYDGRSPLHFAASKGYEDITDFLIEERVNIHLSDNHGNTPLLEAIKNGHDGVTSLLVKAGALLTVEDAGSCLCLTVARRDLNFLKRILANGINPNAKNYDSRTPLHLAASEGLYSMTNILLEAGASVLAKDRWGNTPLDEARIGGNKNLIKLLEEAMSAQLSEFSSCSQDIRADKMRQRKCTVFPFHPWDSKEERKQGVVLWIPKTIEELIETAMEQLKCSSGSCILSENGAKITDIDMISDEEKLFLVAETI</sequence>
<evidence type="ECO:0000256" key="6">
    <source>
        <dbReference type="ARBA" id="ARBA00022737"/>
    </source>
</evidence>
<feature type="domain" description="KHA" evidence="19">
    <location>
        <begin position="765"/>
        <end position="838"/>
    </location>
</feature>
<dbReference type="SMART" id="SM00100">
    <property type="entry name" value="cNMP"/>
    <property type="match status" value="1"/>
</dbReference>
<proteinExistence type="inferred from homology"/>
<dbReference type="Pfam" id="PF12796">
    <property type="entry name" value="Ank_2"/>
    <property type="match status" value="1"/>
</dbReference>
<keyword evidence="4 16" id="KW-0633">Potassium transport</keyword>
<dbReference type="InterPro" id="IPR014710">
    <property type="entry name" value="RmlC-like_jellyroll"/>
</dbReference>
<dbReference type="Gene3D" id="1.25.40.20">
    <property type="entry name" value="Ankyrin repeat-containing domain"/>
    <property type="match status" value="2"/>
</dbReference>
<feature type="transmembrane region" description="Helical" evidence="16">
    <location>
        <begin position="311"/>
        <end position="336"/>
    </location>
</feature>
<dbReference type="PRINTS" id="PR01415">
    <property type="entry name" value="ANKYRIN"/>
</dbReference>
<feature type="domain" description="Cyclic nucleotide-binding" evidence="18">
    <location>
        <begin position="411"/>
        <end position="514"/>
    </location>
</feature>
<feature type="repeat" description="ANK" evidence="15">
    <location>
        <begin position="621"/>
        <end position="653"/>
    </location>
</feature>
<keyword evidence="6" id="KW-0677">Repeat</keyword>
<dbReference type="PROSITE" id="PS50088">
    <property type="entry name" value="ANK_REPEAT"/>
    <property type="match status" value="3"/>
</dbReference>
<feature type="repeat" description="ANK" evidence="15">
    <location>
        <begin position="588"/>
        <end position="620"/>
    </location>
</feature>
<evidence type="ECO:0000256" key="10">
    <source>
        <dbReference type="ARBA" id="ARBA00022989"/>
    </source>
</evidence>
<dbReference type="Gene3D" id="2.60.120.10">
    <property type="entry name" value="Jelly Rolls"/>
    <property type="match status" value="1"/>
</dbReference>
<evidence type="ECO:0000256" key="13">
    <source>
        <dbReference type="ARBA" id="ARBA00023136"/>
    </source>
</evidence>
<dbReference type="Pfam" id="PF00520">
    <property type="entry name" value="Ion_trans"/>
    <property type="match status" value="1"/>
</dbReference>
<protein>
    <recommendedName>
        <fullName evidence="16">Potassium channel</fullName>
    </recommendedName>
</protein>
<keyword evidence="12 16" id="KW-0406">Ion transport</keyword>
<dbReference type="PROSITE" id="PS50297">
    <property type="entry name" value="ANK_REP_REGION"/>
    <property type="match status" value="3"/>
</dbReference>
<feature type="compositionally biased region" description="Basic residues" evidence="17">
    <location>
        <begin position="1"/>
        <end position="12"/>
    </location>
</feature>
<dbReference type="PANTHER" id="PTHR45743:SF11">
    <property type="entry name" value="POTASSIUM CHANNEL"/>
    <property type="match status" value="1"/>
</dbReference>
<feature type="transmembrane region" description="Helical" evidence="16">
    <location>
        <begin position="87"/>
        <end position="103"/>
    </location>
</feature>
<evidence type="ECO:0000256" key="12">
    <source>
        <dbReference type="ARBA" id="ARBA00023065"/>
    </source>
</evidence>
<comment type="function">
    <text evidence="16">Potassium channel.</text>
</comment>
<organism evidence="20 21">
    <name type="scientific">Vitis rotundifolia</name>
    <name type="common">Muscadine grape</name>
    <dbReference type="NCBI Taxonomy" id="103349"/>
    <lineage>
        <taxon>Eukaryota</taxon>
        <taxon>Viridiplantae</taxon>
        <taxon>Streptophyta</taxon>
        <taxon>Embryophyta</taxon>
        <taxon>Tracheophyta</taxon>
        <taxon>Spermatophyta</taxon>
        <taxon>Magnoliopsida</taxon>
        <taxon>eudicotyledons</taxon>
        <taxon>Gunneridae</taxon>
        <taxon>Pentapetalae</taxon>
        <taxon>rosids</taxon>
        <taxon>Vitales</taxon>
        <taxon>Vitaceae</taxon>
        <taxon>Viteae</taxon>
        <taxon>Vitis</taxon>
    </lineage>
</organism>
<evidence type="ECO:0000256" key="11">
    <source>
        <dbReference type="ARBA" id="ARBA00023043"/>
    </source>
</evidence>
<dbReference type="SMART" id="SM00248">
    <property type="entry name" value="ANK"/>
    <property type="match status" value="6"/>
</dbReference>
<keyword evidence="5 16" id="KW-0812">Transmembrane</keyword>
<evidence type="ECO:0000256" key="7">
    <source>
        <dbReference type="ARBA" id="ARBA00022826"/>
    </source>
</evidence>
<dbReference type="InterPro" id="IPR005821">
    <property type="entry name" value="Ion_trans_dom"/>
</dbReference>
<keyword evidence="21" id="KW-1185">Reference proteome</keyword>
<feature type="transmembrane region" description="Helical" evidence="16">
    <location>
        <begin position="123"/>
        <end position="143"/>
    </location>
</feature>
<keyword evidence="7 16" id="KW-0631">Potassium channel</keyword>
<gene>
    <name evidence="20" type="ORF">PVL29_021977</name>
</gene>
<evidence type="ECO:0000256" key="5">
    <source>
        <dbReference type="ARBA" id="ARBA00022692"/>
    </source>
</evidence>
<dbReference type="GO" id="GO:0034702">
    <property type="term" value="C:monoatomic ion channel complex"/>
    <property type="evidence" value="ECO:0007669"/>
    <property type="project" value="UniProtKB-KW"/>
</dbReference>
<keyword evidence="3 16" id="KW-0813">Transport</keyword>
<accession>A0AA38YUA4</accession>
<dbReference type="FunFam" id="2.60.120.10:FF:000074">
    <property type="entry name" value="Potassium channel KAT2"/>
    <property type="match status" value="1"/>
</dbReference>
<dbReference type="PANTHER" id="PTHR45743">
    <property type="entry name" value="POTASSIUM CHANNEL AKT1"/>
    <property type="match status" value="1"/>
</dbReference>
<keyword evidence="14 16" id="KW-0407">Ion channel</keyword>
<keyword evidence="10 16" id="KW-1133">Transmembrane helix</keyword>
<dbReference type="CDD" id="cd00038">
    <property type="entry name" value="CAP_ED"/>
    <property type="match status" value="1"/>
</dbReference>
<evidence type="ECO:0000313" key="21">
    <source>
        <dbReference type="Proteomes" id="UP001168098"/>
    </source>
</evidence>
<evidence type="ECO:0000256" key="2">
    <source>
        <dbReference type="ARBA" id="ARBA00007929"/>
    </source>
</evidence>
<comment type="caution">
    <text evidence="16">Lacks conserved residue(s) required for the propagation of feature annotation.</text>
</comment>
<evidence type="ECO:0000256" key="15">
    <source>
        <dbReference type="PROSITE-ProRule" id="PRU00023"/>
    </source>
</evidence>
<dbReference type="Pfam" id="PF11834">
    <property type="entry name" value="KHA"/>
    <property type="match status" value="1"/>
</dbReference>
<evidence type="ECO:0000256" key="9">
    <source>
        <dbReference type="ARBA" id="ARBA00022958"/>
    </source>
</evidence>
<comment type="subunit">
    <text evidence="16">The potassium channel is composed of a homo- or heterotetrameric complex of pore-forming subunits.</text>
</comment>
<evidence type="ECO:0000256" key="4">
    <source>
        <dbReference type="ARBA" id="ARBA00022538"/>
    </source>
</evidence>
<comment type="domain">
    <text evidence="16">The KHA domain (rich in hydrophobic and acidic residues) present in the C-terminal part is likely to be important for tetramerization.</text>
</comment>
<dbReference type="PROSITE" id="PS51490">
    <property type="entry name" value="KHA"/>
    <property type="match status" value="1"/>
</dbReference>
<dbReference type="SUPFAM" id="SSF48403">
    <property type="entry name" value="Ankyrin repeat"/>
    <property type="match status" value="1"/>
</dbReference>
<dbReference type="InterPro" id="IPR036770">
    <property type="entry name" value="Ankyrin_rpt-contain_sf"/>
</dbReference>
<evidence type="ECO:0000256" key="8">
    <source>
        <dbReference type="ARBA" id="ARBA00022882"/>
    </source>
</evidence>
<dbReference type="Pfam" id="PF00027">
    <property type="entry name" value="cNMP_binding"/>
    <property type="match status" value="1"/>
</dbReference>
<evidence type="ECO:0000256" key="16">
    <source>
        <dbReference type="RuleBase" id="RU369015"/>
    </source>
</evidence>
<keyword evidence="8 16" id="KW-0851">Voltage-gated channel</keyword>
<dbReference type="Pfam" id="PF13857">
    <property type="entry name" value="Ank_5"/>
    <property type="match status" value="1"/>
</dbReference>
<evidence type="ECO:0000259" key="19">
    <source>
        <dbReference type="PROSITE" id="PS51490"/>
    </source>
</evidence>
<keyword evidence="9 16" id="KW-0630">Potassium</keyword>
<dbReference type="PROSITE" id="PS50042">
    <property type="entry name" value="CNMP_BINDING_3"/>
    <property type="match status" value="1"/>
</dbReference>
<dbReference type="EMBL" id="JARBHA010000017">
    <property type="protein sequence ID" value="KAJ9676730.1"/>
    <property type="molecule type" value="Genomic_DNA"/>
</dbReference>
<evidence type="ECO:0000256" key="3">
    <source>
        <dbReference type="ARBA" id="ARBA00022448"/>
    </source>
</evidence>
<comment type="subcellular location">
    <subcellularLocation>
        <location evidence="1 16">Membrane</location>
        <topology evidence="1 16">Multi-pass membrane protein</topology>
    </subcellularLocation>
</comment>